<proteinExistence type="predicted"/>
<dbReference type="EMBL" id="UZAE01012349">
    <property type="protein sequence ID" value="VDO04689.1"/>
    <property type="molecule type" value="Genomic_DNA"/>
</dbReference>
<evidence type="ECO:0000313" key="2">
    <source>
        <dbReference type="EMBL" id="VDO04689.1"/>
    </source>
</evidence>
<dbReference type="Gene3D" id="3.40.630.60">
    <property type="match status" value="1"/>
</dbReference>
<feature type="compositionally biased region" description="Low complexity" evidence="1">
    <location>
        <begin position="15"/>
        <end position="29"/>
    </location>
</feature>
<feature type="region of interest" description="Disordered" evidence="1">
    <location>
        <begin position="1"/>
        <end position="31"/>
    </location>
</feature>
<dbReference type="WBParaSite" id="HNAJ_0000865501-mRNA-1">
    <property type="protein sequence ID" value="HNAJ_0000865501-mRNA-1"/>
    <property type="gene ID" value="HNAJ_0000865501"/>
</dbReference>
<evidence type="ECO:0000313" key="3">
    <source>
        <dbReference type="Proteomes" id="UP000278807"/>
    </source>
</evidence>
<sequence>MEKDFAVQNRPHHCSISPGSSSPIGPNPNDFAEDNQFMESFGVRNRQLDDFNLNLSGIKTPKCIGGIIEVTSLTESNSEETILAAGERCNLDQWLVVYVRDTTTALIFTPLGFNSLPRCDLTSCMECLEKCGITQLIIASSSASSCSGDEFDLDLGPILKSSKIPDRIRVFEVVDLDSPVSKEAISSAKEGRERAHWVVLYVRGSTTAVLIPPLESHHNHVFTRSGLTAYLEWLEGVHMSQILVAVPSRDGESLCKKLLFMGFYILPREAVNEQLPPWWSMYTLLVTDLTGLCSSESSTPASSREDLNSYANSEVSLYSSEKPKSVVVVKVKDPGSLASMEAVLVAEGKRVASQWLVVYVEGSTTSILLPPRTASTEKGFSRSGFTSCLEWLECVGMSQVIIAVPSGDGESLCKSLLFLGFSMLPKDVTAEQLPSWLGGYILLITDL</sequence>
<dbReference type="OrthoDB" id="6252824at2759"/>
<dbReference type="AlphaFoldDB" id="A0A0R3TMT7"/>
<gene>
    <name evidence="2" type="ORF">HNAJ_LOCUS8651</name>
</gene>
<accession>A0A0R3TMT7</accession>
<dbReference type="Proteomes" id="UP000278807">
    <property type="component" value="Unassembled WGS sequence"/>
</dbReference>
<reference evidence="4" key="1">
    <citation type="submission" date="2017-02" db="UniProtKB">
        <authorList>
            <consortium name="WormBaseParasite"/>
        </authorList>
    </citation>
    <scope>IDENTIFICATION</scope>
</reference>
<evidence type="ECO:0000313" key="4">
    <source>
        <dbReference type="WBParaSite" id="HNAJ_0000865501-mRNA-1"/>
    </source>
</evidence>
<dbReference type="InterPro" id="IPR038581">
    <property type="entry name" value="ODC_AZ_sf"/>
</dbReference>
<reference evidence="2 3" key="2">
    <citation type="submission" date="2018-11" db="EMBL/GenBank/DDBJ databases">
        <authorList>
            <consortium name="Pathogen Informatics"/>
        </authorList>
    </citation>
    <scope>NUCLEOTIDE SEQUENCE [LARGE SCALE GENOMIC DNA]</scope>
</reference>
<keyword evidence="3" id="KW-1185">Reference proteome</keyword>
<organism evidence="4">
    <name type="scientific">Rodentolepis nana</name>
    <name type="common">Dwarf tapeworm</name>
    <name type="synonym">Hymenolepis nana</name>
    <dbReference type="NCBI Taxonomy" id="102285"/>
    <lineage>
        <taxon>Eukaryota</taxon>
        <taxon>Metazoa</taxon>
        <taxon>Spiralia</taxon>
        <taxon>Lophotrochozoa</taxon>
        <taxon>Platyhelminthes</taxon>
        <taxon>Cestoda</taxon>
        <taxon>Eucestoda</taxon>
        <taxon>Cyclophyllidea</taxon>
        <taxon>Hymenolepididae</taxon>
        <taxon>Rodentolepis</taxon>
    </lineage>
</organism>
<name>A0A0R3TMT7_RODNA</name>
<evidence type="ECO:0000256" key="1">
    <source>
        <dbReference type="SAM" id="MobiDB-lite"/>
    </source>
</evidence>
<protein>
    <submittedName>
        <fullName evidence="4">ACT domain-containing protein</fullName>
    </submittedName>
</protein>